<dbReference type="EMBL" id="DS989875">
    <property type="protein sequence ID" value="EDX71247.1"/>
    <property type="molecule type" value="Genomic_DNA"/>
</dbReference>
<protein>
    <submittedName>
        <fullName evidence="1">Uncharacterized protein</fullName>
    </submittedName>
</protein>
<dbReference type="RefSeq" id="WP_006105971.1">
    <property type="nucleotide sequence ID" value="NZ_DS989875.1"/>
</dbReference>
<reference evidence="1 2" key="1">
    <citation type="submission" date="2008-07" db="EMBL/GenBank/DDBJ databases">
        <authorList>
            <person name="Tandeau de Marsac N."/>
            <person name="Ferriera S."/>
            <person name="Johnson J."/>
            <person name="Kravitz S."/>
            <person name="Beeson K."/>
            <person name="Sutton G."/>
            <person name="Rogers Y.-H."/>
            <person name="Friedman R."/>
            <person name="Frazier M."/>
            <person name="Venter J.C."/>
        </authorList>
    </citation>
    <scope>NUCLEOTIDE SEQUENCE [LARGE SCALE GENOMIC DNA]</scope>
    <source>
        <strain evidence="1 2">PCC 7420</strain>
    </source>
</reference>
<dbReference type="AlphaFoldDB" id="B4W3K4"/>
<proteinExistence type="predicted"/>
<dbReference type="OrthoDB" id="573945at2"/>
<dbReference type="Proteomes" id="UP000003835">
    <property type="component" value="Unassembled WGS sequence"/>
</dbReference>
<dbReference type="HOGENOM" id="CLU_2805048_0_0_3"/>
<accession>B4W3K4</accession>
<evidence type="ECO:0000313" key="2">
    <source>
        <dbReference type="Proteomes" id="UP000003835"/>
    </source>
</evidence>
<gene>
    <name evidence="1" type="ORF">MC7420_2808</name>
</gene>
<dbReference type="STRING" id="118168.MC7420_2808"/>
<name>B4W3K4_9CYAN</name>
<sequence>MQNPQPQPPPANLSASAIFRYLQPGMWLRLEELPNPFAHYEALILSQVSDHEWLTWIPEHGEYLLVL</sequence>
<organism evidence="1 2">
    <name type="scientific">Coleofasciculus chthonoplastes PCC 7420</name>
    <dbReference type="NCBI Taxonomy" id="118168"/>
    <lineage>
        <taxon>Bacteria</taxon>
        <taxon>Bacillati</taxon>
        <taxon>Cyanobacteriota</taxon>
        <taxon>Cyanophyceae</taxon>
        <taxon>Coleofasciculales</taxon>
        <taxon>Coleofasciculaceae</taxon>
        <taxon>Coleofasciculus</taxon>
    </lineage>
</organism>
<evidence type="ECO:0000313" key="1">
    <source>
        <dbReference type="EMBL" id="EDX71247.1"/>
    </source>
</evidence>
<keyword evidence="2" id="KW-1185">Reference proteome</keyword>